<dbReference type="PANTHER" id="PTHR39188">
    <property type="entry name" value="MEMBRANE-ASSOCIATED ZINC METALLOPROTEASE M50B"/>
    <property type="match status" value="1"/>
</dbReference>
<protein>
    <recommendedName>
        <fullName evidence="14">Zinc metalloprotease</fullName>
    </recommendedName>
</protein>
<comment type="cofactor">
    <cofactor evidence="14 16">
        <name>Zn(2+)</name>
        <dbReference type="ChEBI" id="CHEBI:29105"/>
    </cofactor>
    <text evidence="14 16">Binds 1 zinc ion per subunit.</text>
</comment>
<evidence type="ECO:0000256" key="11">
    <source>
        <dbReference type="ARBA" id="ARBA00023049"/>
    </source>
</evidence>
<feature type="domain" description="CBS" evidence="18">
    <location>
        <begin position="314"/>
        <end position="373"/>
    </location>
</feature>
<comment type="similarity">
    <text evidence="2 14">Belongs to the peptidase M50B family.</text>
</comment>
<evidence type="ECO:0000313" key="19">
    <source>
        <dbReference type="EMBL" id="GCE30146.1"/>
    </source>
</evidence>
<evidence type="ECO:0000256" key="2">
    <source>
        <dbReference type="ARBA" id="ARBA00007931"/>
    </source>
</evidence>
<evidence type="ECO:0000256" key="9">
    <source>
        <dbReference type="ARBA" id="ARBA00022833"/>
    </source>
</evidence>
<comment type="subcellular location">
    <subcellularLocation>
        <location evidence="1 14">Cell membrane</location>
        <topology evidence="1 14">Multi-pass membrane protein</topology>
    </subcellularLocation>
</comment>
<evidence type="ECO:0000256" key="14">
    <source>
        <dbReference type="PIRNR" id="PIRNR006404"/>
    </source>
</evidence>
<dbReference type="EMBL" id="BIFT01000002">
    <property type="protein sequence ID" value="GCE30146.1"/>
    <property type="molecule type" value="Genomic_DNA"/>
</dbReference>
<evidence type="ECO:0000256" key="13">
    <source>
        <dbReference type="ARBA" id="ARBA00023136"/>
    </source>
</evidence>
<accession>A0A402BFM9</accession>
<organism evidence="19 20">
    <name type="scientific">Dictyobacter alpinus</name>
    <dbReference type="NCBI Taxonomy" id="2014873"/>
    <lineage>
        <taxon>Bacteria</taxon>
        <taxon>Bacillati</taxon>
        <taxon>Chloroflexota</taxon>
        <taxon>Ktedonobacteria</taxon>
        <taxon>Ktedonobacterales</taxon>
        <taxon>Dictyobacteraceae</taxon>
        <taxon>Dictyobacter</taxon>
    </lineage>
</organism>
<dbReference type="GO" id="GO:0008237">
    <property type="term" value="F:metallopeptidase activity"/>
    <property type="evidence" value="ECO:0007669"/>
    <property type="project" value="UniProtKB-UniRule"/>
</dbReference>
<keyword evidence="5 14" id="KW-0812">Transmembrane</keyword>
<feature type="binding site" evidence="16">
    <location>
        <position position="68"/>
    </location>
    <ligand>
        <name>Zn(2+)</name>
        <dbReference type="ChEBI" id="CHEBI:29105"/>
        <note>catalytic</note>
    </ligand>
</feature>
<gene>
    <name evidence="19" type="ORF">KDA_56300</name>
</gene>
<keyword evidence="3 14" id="KW-1003">Cell membrane</keyword>
<evidence type="ECO:0000313" key="20">
    <source>
        <dbReference type="Proteomes" id="UP000287171"/>
    </source>
</evidence>
<dbReference type="InterPro" id="IPR046342">
    <property type="entry name" value="CBS_dom_sf"/>
</dbReference>
<dbReference type="PROSITE" id="PS51371">
    <property type="entry name" value="CBS"/>
    <property type="match status" value="2"/>
</dbReference>
<dbReference type="GO" id="GO:0006508">
    <property type="term" value="P:proteolysis"/>
    <property type="evidence" value="ECO:0007669"/>
    <property type="project" value="UniProtKB-KW"/>
</dbReference>
<evidence type="ECO:0000256" key="4">
    <source>
        <dbReference type="ARBA" id="ARBA00022670"/>
    </source>
</evidence>
<dbReference type="InterPro" id="IPR016483">
    <property type="entry name" value="UCP006404_Pept_M50_CBS"/>
</dbReference>
<feature type="transmembrane region" description="Helical" evidence="14">
    <location>
        <begin position="45"/>
        <end position="67"/>
    </location>
</feature>
<evidence type="ECO:0000256" key="5">
    <source>
        <dbReference type="ARBA" id="ARBA00022692"/>
    </source>
</evidence>
<evidence type="ECO:0000256" key="7">
    <source>
        <dbReference type="ARBA" id="ARBA00022737"/>
    </source>
</evidence>
<keyword evidence="6 14" id="KW-0479">Metal-binding</keyword>
<dbReference type="Proteomes" id="UP000287171">
    <property type="component" value="Unassembled WGS sequence"/>
</dbReference>
<feature type="transmembrane region" description="Helical" evidence="14">
    <location>
        <begin position="108"/>
        <end position="130"/>
    </location>
</feature>
<comment type="caution">
    <text evidence="19">The sequence shown here is derived from an EMBL/GenBank/DDBJ whole genome shotgun (WGS) entry which is preliminary data.</text>
</comment>
<keyword evidence="4 14" id="KW-0645">Protease</keyword>
<dbReference type="GO" id="GO:0005886">
    <property type="term" value="C:plasma membrane"/>
    <property type="evidence" value="ECO:0007669"/>
    <property type="project" value="UniProtKB-SubCell"/>
</dbReference>
<dbReference type="CDD" id="cd06164">
    <property type="entry name" value="S2P-M50_SpoIVFB_CBS"/>
    <property type="match status" value="1"/>
</dbReference>
<evidence type="ECO:0000256" key="6">
    <source>
        <dbReference type="ARBA" id="ARBA00022723"/>
    </source>
</evidence>
<feature type="binding site" evidence="16">
    <location>
        <position position="165"/>
    </location>
    <ligand>
        <name>Zn(2+)</name>
        <dbReference type="ChEBI" id="CHEBI:29105"/>
        <note>catalytic</note>
    </ligand>
</feature>
<evidence type="ECO:0000256" key="1">
    <source>
        <dbReference type="ARBA" id="ARBA00004651"/>
    </source>
</evidence>
<name>A0A402BFM9_9CHLR</name>
<dbReference type="Pfam" id="PF00571">
    <property type="entry name" value="CBS"/>
    <property type="match status" value="2"/>
</dbReference>
<dbReference type="PIRSF" id="PIRSF006404">
    <property type="entry name" value="UCP006404_Pept_M50_CBS"/>
    <property type="match status" value="1"/>
</dbReference>
<proteinExistence type="inferred from homology"/>
<evidence type="ECO:0000256" key="3">
    <source>
        <dbReference type="ARBA" id="ARBA00022475"/>
    </source>
</evidence>
<keyword evidence="13 14" id="KW-0472">Membrane</keyword>
<evidence type="ECO:0000256" key="16">
    <source>
        <dbReference type="PIRSR" id="PIRSR006404-2"/>
    </source>
</evidence>
<evidence type="ECO:0000256" key="12">
    <source>
        <dbReference type="ARBA" id="ARBA00023122"/>
    </source>
</evidence>
<dbReference type="PANTHER" id="PTHR39188:SF3">
    <property type="entry name" value="STAGE IV SPORULATION PROTEIN FB"/>
    <property type="match status" value="1"/>
</dbReference>
<dbReference type="GO" id="GO:0046872">
    <property type="term" value="F:metal ion binding"/>
    <property type="evidence" value="ECO:0007669"/>
    <property type="project" value="UniProtKB-UniRule"/>
</dbReference>
<evidence type="ECO:0000256" key="10">
    <source>
        <dbReference type="ARBA" id="ARBA00022989"/>
    </source>
</evidence>
<dbReference type="RefSeq" id="WP_126630301.1">
    <property type="nucleotide sequence ID" value="NZ_BIFT01000002.1"/>
</dbReference>
<keyword evidence="12 17" id="KW-0129">CBS domain</keyword>
<feature type="active site" evidence="15">
    <location>
        <position position="69"/>
    </location>
</feature>
<evidence type="ECO:0000256" key="15">
    <source>
        <dbReference type="PIRSR" id="PIRSR006404-1"/>
    </source>
</evidence>
<keyword evidence="9 14" id="KW-0862">Zinc</keyword>
<evidence type="ECO:0000256" key="17">
    <source>
        <dbReference type="PROSITE-ProRule" id="PRU00703"/>
    </source>
</evidence>
<dbReference type="Gene3D" id="3.10.580.10">
    <property type="entry name" value="CBS-domain"/>
    <property type="match status" value="1"/>
</dbReference>
<dbReference type="SUPFAM" id="SSF54631">
    <property type="entry name" value="CBS-domain pair"/>
    <property type="match status" value="1"/>
</dbReference>
<dbReference type="AlphaFoldDB" id="A0A402BFM9"/>
<dbReference type="SMART" id="SM00116">
    <property type="entry name" value="CBS"/>
    <property type="match status" value="2"/>
</dbReference>
<dbReference type="OrthoDB" id="9800627at2"/>
<evidence type="ECO:0000256" key="8">
    <source>
        <dbReference type="ARBA" id="ARBA00022801"/>
    </source>
</evidence>
<feature type="domain" description="CBS" evidence="18">
    <location>
        <begin position="251"/>
        <end position="308"/>
    </location>
</feature>
<feature type="transmembrane region" description="Helical" evidence="14">
    <location>
        <begin position="142"/>
        <end position="162"/>
    </location>
</feature>
<feature type="transmembrane region" description="Helical" evidence="14">
    <location>
        <begin position="12"/>
        <end position="33"/>
    </location>
</feature>
<keyword evidence="7" id="KW-0677">Repeat</keyword>
<reference evidence="20" key="1">
    <citation type="submission" date="2018-12" db="EMBL/GenBank/DDBJ databases">
        <title>Tengunoibacter tsumagoiensis gen. nov., sp. nov., Dictyobacter kobayashii sp. nov., D. alpinus sp. nov., and D. joshuensis sp. nov. and description of Dictyobacteraceae fam. nov. within the order Ktedonobacterales isolated from Tengu-no-mugimeshi.</title>
        <authorList>
            <person name="Wang C.M."/>
            <person name="Zheng Y."/>
            <person name="Sakai Y."/>
            <person name="Toyoda A."/>
            <person name="Minakuchi Y."/>
            <person name="Abe K."/>
            <person name="Yokota A."/>
            <person name="Yabe S."/>
        </authorList>
    </citation>
    <scope>NUCLEOTIDE SEQUENCE [LARGE SCALE GENOMIC DNA]</scope>
    <source>
        <strain evidence="20">Uno16</strain>
    </source>
</reference>
<dbReference type="InterPro" id="IPR000644">
    <property type="entry name" value="CBS_dom"/>
</dbReference>
<feature type="transmembrane region" description="Helical" evidence="14">
    <location>
        <begin position="183"/>
        <end position="205"/>
    </location>
</feature>
<keyword evidence="8 14" id="KW-0378">Hydrolase</keyword>
<dbReference type="InterPro" id="IPR008915">
    <property type="entry name" value="Peptidase_M50"/>
</dbReference>
<keyword evidence="10 14" id="KW-1133">Transmembrane helix</keyword>
<evidence type="ECO:0000259" key="18">
    <source>
        <dbReference type="PROSITE" id="PS51371"/>
    </source>
</evidence>
<sequence>MLPGSLRIGKVLGIDIAVHVSWLIIFVLLSWSLEVGLFAARYPGWSIAAYWALSILATLLLFISVLLHEMAHAVVARARGLHVKSITLFIFGGVSNIEKEPGAPDIEFQMAIVGPLTSLALAGLFGLLFLALGNNQSPLSAMLGYLALANGLLGVFNLIPGFPLDGGRVLHAIIWKLRGNVRVATRAASHIGQFIAYCFIFFGIWLFFHNYWLNGLWIGFIGWFLLNGAIASNTQGTLEAMFKGVHVGDVMDRSPATVPANISLRKLVDDFLLPHGWRSAFVVQVDQLAGLITLNEVRHVAREQWTQTPVGLAMVPLDRLHTVTTEQNLNEVLPLMIGQDVNQLPVVQDGHLIGSISRENIMRFVEIKRSLALDQGSEVTPAHL</sequence>
<feature type="binding site" evidence="16">
    <location>
        <position position="72"/>
    </location>
    <ligand>
        <name>Zn(2+)</name>
        <dbReference type="ChEBI" id="CHEBI:29105"/>
        <note>catalytic</note>
    </ligand>
</feature>
<feature type="transmembrane region" description="Helical" evidence="14">
    <location>
        <begin position="211"/>
        <end position="231"/>
    </location>
</feature>
<keyword evidence="20" id="KW-1185">Reference proteome</keyword>
<dbReference type="Pfam" id="PF02163">
    <property type="entry name" value="Peptidase_M50"/>
    <property type="match status" value="2"/>
</dbReference>
<keyword evidence="11 14" id="KW-0482">Metalloprotease</keyword>